<organism evidence="2 3">
    <name type="scientific">Portunus trituberculatus</name>
    <name type="common">Swimming crab</name>
    <name type="synonym">Neptunus trituberculatus</name>
    <dbReference type="NCBI Taxonomy" id="210409"/>
    <lineage>
        <taxon>Eukaryota</taxon>
        <taxon>Metazoa</taxon>
        <taxon>Ecdysozoa</taxon>
        <taxon>Arthropoda</taxon>
        <taxon>Crustacea</taxon>
        <taxon>Multicrustacea</taxon>
        <taxon>Malacostraca</taxon>
        <taxon>Eumalacostraca</taxon>
        <taxon>Eucarida</taxon>
        <taxon>Decapoda</taxon>
        <taxon>Pleocyemata</taxon>
        <taxon>Brachyura</taxon>
        <taxon>Eubrachyura</taxon>
        <taxon>Portunoidea</taxon>
        <taxon>Portunidae</taxon>
        <taxon>Portuninae</taxon>
        <taxon>Portunus</taxon>
    </lineage>
</organism>
<dbReference type="AlphaFoldDB" id="A0A5B7H3K7"/>
<dbReference type="EMBL" id="VSRR010021422">
    <property type="protein sequence ID" value="MPC63927.1"/>
    <property type="molecule type" value="Genomic_DNA"/>
</dbReference>
<accession>A0A5B7H3K7</accession>
<comment type="caution">
    <text evidence="2">The sequence shown here is derived from an EMBL/GenBank/DDBJ whole genome shotgun (WGS) entry which is preliminary data.</text>
</comment>
<keyword evidence="3" id="KW-1185">Reference proteome</keyword>
<proteinExistence type="predicted"/>
<gene>
    <name evidence="2" type="ORF">E2C01_058035</name>
</gene>
<evidence type="ECO:0000256" key="1">
    <source>
        <dbReference type="SAM" id="MobiDB-lite"/>
    </source>
</evidence>
<name>A0A5B7H3K7_PORTR</name>
<protein>
    <submittedName>
        <fullName evidence="2">Uncharacterized protein</fullName>
    </submittedName>
</protein>
<reference evidence="2 3" key="1">
    <citation type="submission" date="2019-05" db="EMBL/GenBank/DDBJ databases">
        <title>Another draft genome of Portunus trituberculatus and its Hox gene families provides insights of decapod evolution.</title>
        <authorList>
            <person name="Jeong J.-H."/>
            <person name="Song I."/>
            <person name="Kim S."/>
            <person name="Choi T."/>
            <person name="Kim D."/>
            <person name="Ryu S."/>
            <person name="Kim W."/>
        </authorList>
    </citation>
    <scope>NUCLEOTIDE SEQUENCE [LARGE SCALE GENOMIC DNA]</scope>
    <source>
        <tissue evidence="2">Muscle</tissue>
    </source>
</reference>
<evidence type="ECO:0000313" key="2">
    <source>
        <dbReference type="EMBL" id="MPC63927.1"/>
    </source>
</evidence>
<sequence length="97" mass="10495">MNPDCPLPLQAFNAALGLDIVCIHPLHYFGLGTQEICQTLMTVIMSQRRIISGAVLRCSEFVPGAPLHPSLPQSLGAAHKAREKGKVDNRDPYLCAA</sequence>
<evidence type="ECO:0000313" key="3">
    <source>
        <dbReference type="Proteomes" id="UP000324222"/>
    </source>
</evidence>
<feature type="region of interest" description="Disordered" evidence="1">
    <location>
        <begin position="76"/>
        <end position="97"/>
    </location>
</feature>
<dbReference type="Proteomes" id="UP000324222">
    <property type="component" value="Unassembled WGS sequence"/>
</dbReference>